<dbReference type="Ensembl" id="ENSSFAT00005012886.1">
    <property type="protein sequence ID" value="ENSSFAP00005012344.1"/>
    <property type="gene ID" value="ENSSFAG00005005913.1"/>
</dbReference>
<feature type="region of interest" description="Disordered" evidence="7">
    <location>
        <begin position="104"/>
        <end position="123"/>
    </location>
</feature>
<keyword evidence="10" id="KW-1185">Reference proteome</keyword>
<keyword evidence="3" id="KW-0808">Transferase</keyword>
<dbReference type="FunFam" id="1.10.1410.10:FF:000002">
    <property type="entry name" value="terminal uridylyltransferase 4 isoform X1"/>
    <property type="match status" value="1"/>
</dbReference>
<organism evidence="9 10">
    <name type="scientific">Salarias fasciatus</name>
    <name type="common">Jewelled blenny</name>
    <name type="synonym">Blennius fasciatus</name>
    <dbReference type="NCBI Taxonomy" id="181472"/>
    <lineage>
        <taxon>Eukaryota</taxon>
        <taxon>Metazoa</taxon>
        <taxon>Chordata</taxon>
        <taxon>Craniata</taxon>
        <taxon>Vertebrata</taxon>
        <taxon>Euteleostomi</taxon>
        <taxon>Actinopterygii</taxon>
        <taxon>Neopterygii</taxon>
        <taxon>Teleostei</taxon>
        <taxon>Neoteleostei</taxon>
        <taxon>Acanthomorphata</taxon>
        <taxon>Ovalentaria</taxon>
        <taxon>Blenniimorphae</taxon>
        <taxon>Blenniiformes</taxon>
        <taxon>Blennioidei</taxon>
        <taxon>Blenniidae</taxon>
        <taxon>Salariinae</taxon>
        <taxon>Salarias</taxon>
    </lineage>
</organism>
<reference evidence="9" key="1">
    <citation type="submission" date="2025-08" db="UniProtKB">
        <authorList>
            <consortium name="Ensembl"/>
        </authorList>
    </citation>
    <scope>IDENTIFICATION</scope>
</reference>
<evidence type="ECO:0000256" key="1">
    <source>
        <dbReference type="ARBA" id="ARBA00001936"/>
    </source>
</evidence>
<comment type="cofactor">
    <cofactor evidence="1">
        <name>Mn(2+)</name>
        <dbReference type="ChEBI" id="CHEBI:29035"/>
    </cofactor>
</comment>
<evidence type="ECO:0000256" key="3">
    <source>
        <dbReference type="ARBA" id="ARBA00022679"/>
    </source>
</evidence>
<dbReference type="InterPro" id="IPR001878">
    <property type="entry name" value="Znf_CCHC"/>
</dbReference>
<keyword evidence="6" id="KW-0863">Zinc-finger</keyword>
<evidence type="ECO:0000256" key="2">
    <source>
        <dbReference type="ARBA" id="ARBA00001946"/>
    </source>
</evidence>
<reference evidence="9" key="2">
    <citation type="submission" date="2025-09" db="UniProtKB">
        <authorList>
            <consortium name="Ensembl"/>
        </authorList>
    </citation>
    <scope>IDENTIFICATION</scope>
</reference>
<feature type="region of interest" description="Disordered" evidence="7">
    <location>
        <begin position="596"/>
        <end position="623"/>
    </location>
</feature>
<dbReference type="Gene3D" id="1.10.1410.10">
    <property type="match status" value="2"/>
</dbReference>
<evidence type="ECO:0000256" key="7">
    <source>
        <dbReference type="SAM" id="MobiDB-lite"/>
    </source>
</evidence>
<dbReference type="GO" id="GO:0031123">
    <property type="term" value="P:RNA 3'-end processing"/>
    <property type="evidence" value="ECO:0007669"/>
    <property type="project" value="TreeGrafter"/>
</dbReference>
<dbReference type="AlphaFoldDB" id="A0A672GLT7"/>
<dbReference type="Pfam" id="PF00098">
    <property type="entry name" value="zf-CCHC"/>
    <property type="match status" value="1"/>
</dbReference>
<proteinExistence type="predicted"/>
<feature type="domain" description="CCHC-type" evidence="8">
    <location>
        <begin position="1066"/>
        <end position="1082"/>
    </location>
</feature>
<dbReference type="SMART" id="SM00343">
    <property type="entry name" value="ZnF_C2HC"/>
    <property type="match status" value="3"/>
</dbReference>
<dbReference type="InterPro" id="IPR002058">
    <property type="entry name" value="PAP_assoc"/>
</dbReference>
<protein>
    <recommendedName>
        <fullName evidence="8">CCHC-type domain-containing protein</fullName>
    </recommendedName>
</protein>
<dbReference type="InterPro" id="IPR045100">
    <property type="entry name" value="TUT4/7_NTP_transf"/>
</dbReference>
<keyword evidence="5" id="KW-0460">Magnesium</keyword>
<dbReference type="Pfam" id="PF19088">
    <property type="entry name" value="TUTase"/>
    <property type="match status" value="1"/>
</dbReference>
<comment type="cofactor">
    <cofactor evidence="2">
        <name>Mg(2+)</name>
        <dbReference type="ChEBI" id="CHEBI:18420"/>
    </cofactor>
</comment>
<feature type="compositionally biased region" description="Polar residues" evidence="7">
    <location>
        <begin position="545"/>
        <end position="573"/>
    </location>
</feature>
<dbReference type="PANTHER" id="PTHR12271:SF49">
    <property type="entry name" value="TERMINAL URIDYLYLTRANSFERASE 4"/>
    <property type="match status" value="1"/>
</dbReference>
<feature type="region of interest" description="Disordered" evidence="7">
    <location>
        <begin position="534"/>
        <end position="573"/>
    </location>
</feature>
<dbReference type="Gene3D" id="4.10.60.10">
    <property type="entry name" value="Zinc finger, CCHC-type"/>
    <property type="match status" value="1"/>
</dbReference>
<gene>
    <name evidence="9" type="primary">tut4</name>
</gene>
<keyword evidence="6" id="KW-0862">Zinc</keyword>
<dbReference type="SUPFAM" id="SSF81631">
    <property type="entry name" value="PAP/OAS1 substrate-binding domain"/>
    <property type="match status" value="2"/>
</dbReference>
<evidence type="ECO:0000256" key="6">
    <source>
        <dbReference type="PROSITE-ProRule" id="PRU00047"/>
    </source>
</evidence>
<dbReference type="InParanoid" id="A0A672GLT7"/>
<dbReference type="FunFam" id="3.30.460.10:FF:000005">
    <property type="entry name" value="terminal uridylyltransferase 4 isoform X1"/>
    <property type="match status" value="1"/>
</dbReference>
<feature type="domain" description="CCHC-type" evidence="8">
    <location>
        <begin position="1029"/>
        <end position="1044"/>
    </location>
</feature>
<feature type="compositionally biased region" description="Basic and acidic residues" evidence="7">
    <location>
        <begin position="107"/>
        <end position="117"/>
    </location>
</feature>
<evidence type="ECO:0000313" key="10">
    <source>
        <dbReference type="Proteomes" id="UP000472267"/>
    </source>
</evidence>
<sequence>MPGGTHPENPRRARLARLARLAADASGGGGDGGGGDGRLAGDAAALAEQQLGLRQAEERLGRDHIQRLTERCAEFPSYLYVCTLCSVHVENVQLAHKHIKEKRHKKNLAEKQEEAELRSLAPPTGPQLSALDAVVAATARHHGVSRDDVAARRAAAHRLDDVISARLPGCRLRLYGSSATGLALKSSDVNVDVGGAPSPLTLAVVSLLPAEFCDAASDFHAKVPAVRCRHASSGLLFTVSSGNSLACLSSDHLAALSAREPRLAPLVLAFRHWARLVHLDVPGEGGLPSYCLALMVLHFLQQREPPLLPVYLDDKVPSPRRPAAVHFLVLNVVQSVGPAPFFLYLLTGCPPPLPLQAPLCWPRPVPAPLGLLWLELLAVLRPGAPLEDSVISVRLKEPLPREAKNWPRRRLAVEDPFSLKRNVARSLNSQMVFEYLQDRLRAAYRYFGHPSPKSGSENQEVRKSGSLENQEVTLTEKQEVRKSGSSKNQEVRKAGLSTNQEVTLTDNQEMKSAESLENHEVTLTENQEVINAESLQKQEVRKSGSLENQEVTLTENQEVSQEASSKNQENPDWLTNQEVIQEVSCDKQEVLSENQEVKLFKSENEETRLPESRENQEVSSENQEVNQEVQYVFDKLILTGGKPPTVVCSVCKRDGHVRADCPDDFKRAELPPLPEPSEAFLRVLDGVCTACYLELCLSPLEQQRREQILSGLERFIRKEFDDKARLCLFGSSKNGFGFRDSDLDICMTLEGHRTAEKLNCKEIIEALAKVLKKHAGLRNILPITTAKVPIVKFEHRQSGLEGDISLYNTLAQHNTRMLATYAALDPRVQLLGYTMKVFAKRCDIGDASRGSLSSYAHILLVLYFLQQRRPPVIPVLQEIYDGEAAPRRPVDGWNAFFYDDLQRLVTRRPPLRGSNRESVGALWLGLLRFYTEEFDFKEEVVSVRSRRKISSFQKEWTNKSINIEDPFDLNHNLGAGVSRKMTNFIMKALINGRRLFGTPHFPPPGTEMDYFFDSRTLTDGELAPNDRCCRVCGKIGHYMKDCPRRRRMKKKDPERDEDLKEDCGERRCFQCGDSGHVRRDCPAKPRPPRLLCVQSLGDNWELSHAHFVAQLDAERAGRGRSHQEKVSPPASLA</sequence>
<dbReference type="GO" id="GO:0008270">
    <property type="term" value="F:zinc ion binding"/>
    <property type="evidence" value="ECO:0007669"/>
    <property type="project" value="UniProtKB-KW"/>
</dbReference>
<evidence type="ECO:0000313" key="9">
    <source>
        <dbReference type="Ensembl" id="ENSSFAP00005012344.1"/>
    </source>
</evidence>
<feature type="compositionally biased region" description="Polar residues" evidence="7">
    <location>
        <begin position="496"/>
        <end position="507"/>
    </location>
</feature>
<dbReference type="Proteomes" id="UP000472267">
    <property type="component" value="Unassembled WGS sequence"/>
</dbReference>
<evidence type="ECO:0000256" key="5">
    <source>
        <dbReference type="ARBA" id="ARBA00022842"/>
    </source>
</evidence>
<evidence type="ECO:0000256" key="4">
    <source>
        <dbReference type="ARBA" id="ARBA00022723"/>
    </source>
</evidence>
<name>A0A672GLT7_SALFA</name>
<dbReference type="InterPro" id="IPR054708">
    <property type="entry name" value="MTPAP-like_central"/>
</dbReference>
<dbReference type="Pfam" id="PF22600">
    <property type="entry name" value="MTPAP-like_central"/>
    <property type="match status" value="1"/>
</dbReference>
<dbReference type="GO" id="GO:0003676">
    <property type="term" value="F:nucleic acid binding"/>
    <property type="evidence" value="ECO:0007669"/>
    <property type="project" value="InterPro"/>
</dbReference>
<dbReference type="CDD" id="cd05402">
    <property type="entry name" value="NT_PAP_TUTase"/>
    <property type="match status" value="2"/>
</dbReference>
<accession>A0A672GLT7</accession>
<dbReference type="SUPFAM" id="SSF57756">
    <property type="entry name" value="Retrovirus zinc finger-like domains"/>
    <property type="match status" value="2"/>
</dbReference>
<keyword evidence="4" id="KW-0479">Metal-binding</keyword>
<dbReference type="GO" id="GO:0050265">
    <property type="term" value="F:RNA uridylyltransferase activity"/>
    <property type="evidence" value="ECO:0007669"/>
    <property type="project" value="TreeGrafter"/>
</dbReference>
<dbReference type="PROSITE" id="PS50158">
    <property type="entry name" value="ZF_CCHC"/>
    <property type="match status" value="2"/>
</dbReference>
<evidence type="ECO:0000259" key="8">
    <source>
        <dbReference type="PROSITE" id="PS50158"/>
    </source>
</evidence>
<dbReference type="PANTHER" id="PTHR12271">
    <property type="entry name" value="POLY A POLYMERASE CID PAP -RELATED"/>
    <property type="match status" value="1"/>
</dbReference>
<dbReference type="SUPFAM" id="SSF81301">
    <property type="entry name" value="Nucleotidyltransferase"/>
    <property type="match status" value="2"/>
</dbReference>
<dbReference type="OMA" id="HCKAKKL"/>
<dbReference type="InterPro" id="IPR036875">
    <property type="entry name" value="Znf_CCHC_sf"/>
</dbReference>
<feature type="compositionally biased region" description="Basic and acidic residues" evidence="7">
    <location>
        <begin position="596"/>
        <end position="616"/>
    </location>
</feature>
<dbReference type="Gene3D" id="3.30.460.10">
    <property type="entry name" value="Beta Polymerase, domain 2"/>
    <property type="match status" value="2"/>
</dbReference>
<feature type="region of interest" description="Disordered" evidence="7">
    <location>
        <begin position="447"/>
        <end position="507"/>
    </location>
</feature>
<dbReference type="Pfam" id="PF03828">
    <property type="entry name" value="PAP_assoc"/>
    <property type="match status" value="1"/>
</dbReference>
<dbReference type="InterPro" id="IPR043519">
    <property type="entry name" value="NT_sf"/>
</dbReference>